<gene>
    <name evidence="9" type="ORF">VTJ83DRAFT_4370</name>
</gene>
<dbReference type="PANTHER" id="PTHR12628">
    <property type="entry name" value="POLYCOMB-LIKE TRANSCRIPTION FACTOR"/>
    <property type="match status" value="1"/>
</dbReference>
<keyword evidence="10" id="KW-1185">Reference proteome</keyword>
<evidence type="ECO:0000256" key="6">
    <source>
        <dbReference type="PROSITE-ProRule" id="PRU00146"/>
    </source>
</evidence>
<evidence type="ECO:0000256" key="2">
    <source>
        <dbReference type="ARBA" id="ARBA00022723"/>
    </source>
</evidence>
<keyword evidence="4" id="KW-0862">Zinc</keyword>
<evidence type="ECO:0000313" key="10">
    <source>
        <dbReference type="Proteomes" id="UP001600064"/>
    </source>
</evidence>
<feature type="region of interest" description="Disordered" evidence="7">
    <location>
        <begin position="469"/>
        <end position="505"/>
    </location>
</feature>
<evidence type="ECO:0000256" key="1">
    <source>
        <dbReference type="ARBA" id="ARBA00004123"/>
    </source>
</evidence>
<dbReference type="Gene3D" id="3.30.40.10">
    <property type="entry name" value="Zinc/RING finger domain, C3HC4 (zinc finger)"/>
    <property type="match status" value="1"/>
</dbReference>
<name>A0ABR4D9S7_9PEZI</name>
<evidence type="ECO:0000256" key="7">
    <source>
        <dbReference type="SAM" id="MobiDB-lite"/>
    </source>
</evidence>
<dbReference type="SMART" id="SM00249">
    <property type="entry name" value="PHD"/>
    <property type="match status" value="1"/>
</dbReference>
<feature type="compositionally biased region" description="Low complexity" evidence="7">
    <location>
        <begin position="139"/>
        <end position="163"/>
    </location>
</feature>
<keyword evidence="3 6" id="KW-0863">Zinc-finger</keyword>
<feature type="region of interest" description="Disordered" evidence="7">
    <location>
        <begin position="379"/>
        <end position="435"/>
    </location>
</feature>
<keyword evidence="2" id="KW-0479">Metal-binding</keyword>
<dbReference type="CDD" id="cd15502">
    <property type="entry name" value="PHD_Phf1p_Phf2p_like"/>
    <property type="match status" value="1"/>
</dbReference>
<reference evidence="9 10" key="1">
    <citation type="journal article" date="2024" name="Commun. Biol.">
        <title>Comparative genomic analysis of thermophilic fungi reveals convergent evolutionary adaptations and gene losses.</title>
        <authorList>
            <person name="Steindorff A.S."/>
            <person name="Aguilar-Pontes M.V."/>
            <person name="Robinson A.J."/>
            <person name="Andreopoulos B."/>
            <person name="LaButti K."/>
            <person name="Kuo A."/>
            <person name="Mondo S."/>
            <person name="Riley R."/>
            <person name="Otillar R."/>
            <person name="Haridas S."/>
            <person name="Lipzen A."/>
            <person name="Grimwood J."/>
            <person name="Schmutz J."/>
            <person name="Clum A."/>
            <person name="Reid I.D."/>
            <person name="Moisan M.C."/>
            <person name="Butler G."/>
            <person name="Nguyen T.T.M."/>
            <person name="Dewar K."/>
            <person name="Conant G."/>
            <person name="Drula E."/>
            <person name="Henrissat B."/>
            <person name="Hansel C."/>
            <person name="Singer S."/>
            <person name="Hutchinson M.I."/>
            <person name="de Vries R.P."/>
            <person name="Natvig D.O."/>
            <person name="Powell A.J."/>
            <person name="Tsang A."/>
            <person name="Grigoriev I.V."/>
        </authorList>
    </citation>
    <scope>NUCLEOTIDE SEQUENCE [LARGE SCALE GENOMIC DNA]</scope>
    <source>
        <strain evidence="9 10">ATCC 22073</strain>
    </source>
</reference>
<dbReference type="InterPro" id="IPR019787">
    <property type="entry name" value="Znf_PHD-finger"/>
</dbReference>
<evidence type="ECO:0000259" key="8">
    <source>
        <dbReference type="PROSITE" id="PS50016"/>
    </source>
</evidence>
<evidence type="ECO:0000313" key="9">
    <source>
        <dbReference type="EMBL" id="KAL2267093.1"/>
    </source>
</evidence>
<dbReference type="RefSeq" id="XP_070865820.1">
    <property type="nucleotide sequence ID" value="XM_071010852.1"/>
</dbReference>
<dbReference type="SUPFAM" id="SSF57903">
    <property type="entry name" value="FYVE/PHD zinc finger"/>
    <property type="match status" value="1"/>
</dbReference>
<comment type="subcellular location">
    <subcellularLocation>
        <location evidence="1">Nucleus</location>
    </subcellularLocation>
</comment>
<dbReference type="Proteomes" id="UP001600064">
    <property type="component" value="Unassembled WGS sequence"/>
</dbReference>
<feature type="compositionally biased region" description="Low complexity" evidence="7">
    <location>
        <begin position="47"/>
        <end position="64"/>
    </location>
</feature>
<dbReference type="Pfam" id="PF00628">
    <property type="entry name" value="PHD"/>
    <property type="match status" value="1"/>
</dbReference>
<dbReference type="InterPro" id="IPR013083">
    <property type="entry name" value="Znf_RING/FYVE/PHD"/>
</dbReference>
<feature type="compositionally biased region" description="Gly residues" evidence="7">
    <location>
        <begin position="530"/>
        <end position="545"/>
    </location>
</feature>
<feature type="compositionally biased region" description="Polar residues" evidence="7">
    <location>
        <begin position="175"/>
        <end position="188"/>
    </location>
</feature>
<dbReference type="PANTHER" id="PTHR12628:SF10">
    <property type="entry name" value="HOMEOBOX DOMAIN-CONTAINING PROTEIN"/>
    <property type="match status" value="1"/>
</dbReference>
<organism evidence="9 10">
    <name type="scientific">Remersonia thermophila</name>
    <dbReference type="NCBI Taxonomy" id="72144"/>
    <lineage>
        <taxon>Eukaryota</taxon>
        <taxon>Fungi</taxon>
        <taxon>Dikarya</taxon>
        <taxon>Ascomycota</taxon>
        <taxon>Pezizomycotina</taxon>
        <taxon>Sordariomycetes</taxon>
        <taxon>Sordariomycetidae</taxon>
        <taxon>Sordariales</taxon>
        <taxon>Sordariales incertae sedis</taxon>
        <taxon>Remersonia</taxon>
    </lineage>
</organism>
<evidence type="ECO:0000256" key="5">
    <source>
        <dbReference type="ARBA" id="ARBA00023242"/>
    </source>
</evidence>
<feature type="region of interest" description="Disordered" evidence="7">
    <location>
        <begin position="1"/>
        <end position="70"/>
    </location>
</feature>
<feature type="compositionally biased region" description="Basic and acidic residues" evidence="7">
    <location>
        <begin position="1"/>
        <end position="20"/>
    </location>
</feature>
<feature type="compositionally biased region" description="Low complexity" evidence="7">
    <location>
        <begin position="233"/>
        <end position="243"/>
    </location>
</feature>
<proteinExistence type="predicted"/>
<dbReference type="PROSITE" id="PS50016">
    <property type="entry name" value="ZF_PHD_2"/>
    <property type="match status" value="1"/>
</dbReference>
<dbReference type="InterPro" id="IPR011011">
    <property type="entry name" value="Znf_FYVE_PHD"/>
</dbReference>
<sequence>MTTDEDHKEQGRKDDGDKGIQDQASRGSLALNSSGPGSGPAPGGPSSGQTSASRTPSVPSSRTPYMPQFTAATEMILKRLKGESTSLSAALSRSTRSVPLTATISPASYEDAKNRLLMSLNTSTQMTLQMPAPPPSSRPAPSSAPVRASPAPIATSIPPSKSTAGMSAIRKVTAGLTSSSQPKTTTVASKPPPHPPSPETKAKKAKPSAGQNARGPLGKRKRTKTEDSDSEPESSASSSQDTTPGASSPAPSAGTPLSTAASQSSALHPAPILLTMTKSGRQVLKPASYDPAAIDAANRRQRAHQNGSGSLKAPRTAEQALCRRCSRLHSPASNQIVFCDGCNDAWHQLCHEPRITMEVVRDAAKGWFCAACAAKKAPASGVNGLTGKGQPSRGSLSATTSINGAGSSSKGRDKPRPQQQQQHQPERTSWAGRPAQAKRAYLSTLSQQELVALLMSCLDIHPDLPIFPPAPGGSVSSPSTSTPTSALPDHGPAAPRSLFAGSTTDGLFPRASEAAKKAAASFPLSSGAAANGGGSKSGGGKGGKGAPAHNNGTKDEHEDHEDEEYDPLAALWPRVGEGMYARLPPDVEDAARLVDEGDYEAFSVIVYDDRGRKVEENGMKV</sequence>
<dbReference type="EMBL" id="JAZGUE010000004">
    <property type="protein sequence ID" value="KAL2267093.1"/>
    <property type="molecule type" value="Genomic_DNA"/>
</dbReference>
<dbReference type="PROSITE" id="PS01359">
    <property type="entry name" value="ZF_PHD_1"/>
    <property type="match status" value="1"/>
</dbReference>
<comment type="caution">
    <text evidence="9">The sequence shown here is derived from an EMBL/GenBank/DDBJ whole genome shotgun (WGS) entry which is preliminary data.</text>
</comment>
<protein>
    <recommendedName>
        <fullName evidence="8">PHD-type domain-containing protein</fullName>
    </recommendedName>
</protein>
<feature type="region of interest" description="Disordered" evidence="7">
    <location>
        <begin position="524"/>
        <end position="564"/>
    </location>
</feature>
<feature type="region of interest" description="Disordered" evidence="7">
    <location>
        <begin position="126"/>
        <end position="264"/>
    </location>
</feature>
<accession>A0ABR4D9S7</accession>
<feature type="domain" description="PHD-type" evidence="8">
    <location>
        <begin position="319"/>
        <end position="375"/>
    </location>
</feature>
<dbReference type="InterPro" id="IPR019786">
    <property type="entry name" value="Zinc_finger_PHD-type_CS"/>
</dbReference>
<evidence type="ECO:0000256" key="4">
    <source>
        <dbReference type="ARBA" id="ARBA00022833"/>
    </source>
</evidence>
<dbReference type="InterPro" id="IPR001965">
    <property type="entry name" value="Znf_PHD"/>
</dbReference>
<dbReference type="GeneID" id="98125496"/>
<keyword evidence="5" id="KW-0539">Nucleus</keyword>
<feature type="compositionally biased region" description="Polar residues" evidence="7">
    <location>
        <begin position="244"/>
        <end position="264"/>
    </location>
</feature>
<evidence type="ECO:0000256" key="3">
    <source>
        <dbReference type="ARBA" id="ARBA00022771"/>
    </source>
</evidence>
<feature type="compositionally biased region" description="Polar residues" evidence="7">
    <location>
        <begin position="392"/>
        <end position="409"/>
    </location>
</feature>
<feature type="compositionally biased region" description="Low complexity" evidence="7">
    <location>
        <begin position="472"/>
        <end position="488"/>
    </location>
</feature>